<dbReference type="RefSeq" id="WP_253765830.1">
    <property type="nucleotide sequence ID" value="NZ_JAMTCK010000001.1"/>
</dbReference>
<evidence type="ECO:0000259" key="2">
    <source>
        <dbReference type="SMART" id="SM00903"/>
    </source>
</evidence>
<organism evidence="3 4">
    <name type="scientific">Goodfellowiella coeruleoviolacea</name>
    <dbReference type="NCBI Taxonomy" id="334858"/>
    <lineage>
        <taxon>Bacteria</taxon>
        <taxon>Bacillati</taxon>
        <taxon>Actinomycetota</taxon>
        <taxon>Actinomycetes</taxon>
        <taxon>Pseudonocardiales</taxon>
        <taxon>Pseudonocardiaceae</taxon>
        <taxon>Goodfellowiella</taxon>
    </lineage>
</organism>
<dbReference type="GO" id="GO:0010181">
    <property type="term" value="F:FMN binding"/>
    <property type="evidence" value="ECO:0007669"/>
    <property type="project" value="InterPro"/>
</dbReference>
<dbReference type="PANTHER" id="PTHR30466:SF1">
    <property type="entry name" value="FMN REDUCTASE (NADH) RUTF"/>
    <property type="match status" value="1"/>
</dbReference>
<dbReference type="EMBL" id="JAMTCK010000001">
    <property type="protein sequence ID" value="MCP2163310.1"/>
    <property type="molecule type" value="Genomic_DNA"/>
</dbReference>
<proteinExistence type="predicted"/>
<dbReference type="SMART" id="SM00903">
    <property type="entry name" value="Flavin_Reduct"/>
    <property type="match status" value="1"/>
</dbReference>
<dbReference type="GO" id="GO:0042602">
    <property type="term" value="F:riboflavin reductase (NADPH) activity"/>
    <property type="evidence" value="ECO:0007669"/>
    <property type="project" value="TreeGrafter"/>
</dbReference>
<evidence type="ECO:0000256" key="1">
    <source>
        <dbReference type="ARBA" id="ARBA00023002"/>
    </source>
</evidence>
<dbReference type="InterPro" id="IPR050268">
    <property type="entry name" value="NADH-dep_flavin_reductase"/>
</dbReference>
<keyword evidence="1" id="KW-0560">Oxidoreductase</keyword>
<evidence type="ECO:0000313" key="4">
    <source>
        <dbReference type="Proteomes" id="UP001206128"/>
    </source>
</evidence>
<evidence type="ECO:0000313" key="3">
    <source>
        <dbReference type="EMBL" id="MCP2163310.1"/>
    </source>
</evidence>
<dbReference type="Pfam" id="PF01613">
    <property type="entry name" value="Flavin_Reduct"/>
    <property type="match status" value="1"/>
</dbReference>
<dbReference type="InterPro" id="IPR012349">
    <property type="entry name" value="Split_barrel_FMN-bd"/>
</dbReference>
<reference evidence="3" key="1">
    <citation type="submission" date="2022-06" db="EMBL/GenBank/DDBJ databases">
        <title>Genomic Encyclopedia of Archaeal and Bacterial Type Strains, Phase II (KMG-II): from individual species to whole genera.</title>
        <authorList>
            <person name="Goeker M."/>
        </authorList>
    </citation>
    <scope>NUCLEOTIDE SEQUENCE</scope>
    <source>
        <strain evidence="3">DSM 43935</strain>
    </source>
</reference>
<name>A0AAE3KE09_9PSEU</name>
<dbReference type="AlphaFoldDB" id="A0AAE3KE09"/>
<sequence>MSANNGQALQENFRNVMARVCTPVSVVTAIVADKPYGTTVSAFASLSLDPPMVLVSLDRRSELLVAIRKTLRFGVNVLGSAQSRLARNFARKGGPRKFDDVPWALDLDVPRLPGMGGFLACRLARLIEAGDHLIVLGDVLAAESAAGLPLTYHARAFGTHVALAEANA</sequence>
<dbReference type="PANTHER" id="PTHR30466">
    <property type="entry name" value="FLAVIN REDUCTASE"/>
    <property type="match status" value="1"/>
</dbReference>
<protein>
    <submittedName>
        <fullName evidence="3">NADH-FMN oxidoreductase RutF, flavin reductase (DIM6/NTAB) family</fullName>
    </submittedName>
</protein>
<feature type="domain" description="Flavin reductase like" evidence="2">
    <location>
        <begin position="17"/>
        <end position="159"/>
    </location>
</feature>
<accession>A0AAE3KE09</accession>
<keyword evidence="4" id="KW-1185">Reference proteome</keyword>
<gene>
    <name evidence="3" type="ORF">LX83_000150</name>
</gene>
<dbReference type="InterPro" id="IPR002563">
    <property type="entry name" value="Flavin_Rdtase-like_dom"/>
</dbReference>
<comment type="caution">
    <text evidence="3">The sequence shown here is derived from an EMBL/GenBank/DDBJ whole genome shotgun (WGS) entry which is preliminary data.</text>
</comment>
<dbReference type="Gene3D" id="2.30.110.10">
    <property type="entry name" value="Electron Transport, Fmn-binding Protein, Chain A"/>
    <property type="match status" value="1"/>
</dbReference>
<dbReference type="Proteomes" id="UP001206128">
    <property type="component" value="Unassembled WGS sequence"/>
</dbReference>
<dbReference type="SUPFAM" id="SSF50475">
    <property type="entry name" value="FMN-binding split barrel"/>
    <property type="match status" value="1"/>
</dbReference>